<dbReference type="Pfam" id="PF26138">
    <property type="entry name" value="DUF8040"/>
    <property type="match status" value="1"/>
</dbReference>
<evidence type="ECO:0000313" key="11">
    <source>
        <dbReference type="Proteomes" id="UP001459277"/>
    </source>
</evidence>
<accession>A0AAW2BZY6</accession>
<keyword evidence="5" id="KW-0479">Metal-binding</keyword>
<gene>
    <name evidence="10" type="ORF">SO802_026476</name>
</gene>
<dbReference type="PANTHER" id="PTHR22930:SF221">
    <property type="entry name" value="NUCLEASE HARBI1"/>
    <property type="match status" value="1"/>
</dbReference>
<evidence type="ECO:0000256" key="7">
    <source>
        <dbReference type="ARBA" id="ARBA00023242"/>
    </source>
</evidence>
<dbReference type="EMBL" id="JAZDWU010000009">
    <property type="protein sequence ID" value="KAK9991491.1"/>
    <property type="molecule type" value="Genomic_DNA"/>
</dbReference>
<name>A0AAW2BZY6_9ROSI</name>
<keyword evidence="4" id="KW-0540">Nuclease</keyword>
<dbReference type="InterPro" id="IPR045249">
    <property type="entry name" value="HARBI1-like"/>
</dbReference>
<sequence length="214" mass="24282">MIKVPLHRNIQTGYEWVQYTLTGNEEKCRRHFRMSSHVFGQLCKTLCQYRYNGTRRVCLEESLAMTLVILGHAEGNRMVQDRFQHSGETMHRHVTTVVTLLPTVMVADIIKPADPTFWDVPKHIQHSSRCWPHFKGCIGAIDGVHVPVVVPVDDQHPYYGKKGITTTNCMCACDFDMKFTFACVGWEGSAHVTRIFLSCLNNESSNFPKAPAGL</sequence>
<dbReference type="Pfam" id="PF13359">
    <property type="entry name" value="DDE_Tnp_4"/>
    <property type="match status" value="1"/>
</dbReference>
<evidence type="ECO:0000256" key="4">
    <source>
        <dbReference type="ARBA" id="ARBA00022722"/>
    </source>
</evidence>
<evidence type="ECO:0000256" key="1">
    <source>
        <dbReference type="ARBA" id="ARBA00001968"/>
    </source>
</evidence>
<evidence type="ECO:0000259" key="9">
    <source>
        <dbReference type="Pfam" id="PF26138"/>
    </source>
</evidence>
<evidence type="ECO:0008006" key="12">
    <source>
        <dbReference type="Google" id="ProtNLM"/>
    </source>
</evidence>
<proteinExistence type="inferred from homology"/>
<keyword evidence="6" id="KW-0378">Hydrolase</keyword>
<evidence type="ECO:0000256" key="3">
    <source>
        <dbReference type="ARBA" id="ARBA00006958"/>
    </source>
</evidence>
<dbReference type="AlphaFoldDB" id="A0AAW2BZY6"/>
<dbReference type="GO" id="GO:0016787">
    <property type="term" value="F:hydrolase activity"/>
    <property type="evidence" value="ECO:0007669"/>
    <property type="project" value="UniProtKB-KW"/>
</dbReference>
<dbReference type="InterPro" id="IPR027806">
    <property type="entry name" value="HARBI1_dom"/>
</dbReference>
<dbReference type="GO" id="GO:0005634">
    <property type="term" value="C:nucleus"/>
    <property type="evidence" value="ECO:0007669"/>
    <property type="project" value="UniProtKB-SubCell"/>
</dbReference>
<comment type="cofactor">
    <cofactor evidence="1">
        <name>a divalent metal cation</name>
        <dbReference type="ChEBI" id="CHEBI:60240"/>
    </cofactor>
</comment>
<comment type="caution">
    <text evidence="10">The sequence shown here is derived from an EMBL/GenBank/DDBJ whole genome shotgun (WGS) entry which is preliminary data.</text>
</comment>
<evidence type="ECO:0000256" key="2">
    <source>
        <dbReference type="ARBA" id="ARBA00004123"/>
    </source>
</evidence>
<reference evidence="10 11" key="1">
    <citation type="submission" date="2024-01" db="EMBL/GenBank/DDBJ databases">
        <title>A telomere-to-telomere, gap-free genome of sweet tea (Lithocarpus litseifolius).</title>
        <authorList>
            <person name="Zhou J."/>
        </authorList>
    </citation>
    <scope>NUCLEOTIDE SEQUENCE [LARGE SCALE GENOMIC DNA]</scope>
    <source>
        <strain evidence="10">Zhou-2022a</strain>
        <tissue evidence="10">Leaf</tissue>
    </source>
</reference>
<dbReference type="Proteomes" id="UP001459277">
    <property type="component" value="Unassembled WGS sequence"/>
</dbReference>
<evidence type="ECO:0000313" key="10">
    <source>
        <dbReference type="EMBL" id="KAK9991491.1"/>
    </source>
</evidence>
<evidence type="ECO:0000259" key="8">
    <source>
        <dbReference type="Pfam" id="PF13359"/>
    </source>
</evidence>
<keyword evidence="7" id="KW-0539">Nucleus</keyword>
<evidence type="ECO:0000256" key="5">
    <source>
        <dbReference type="ARBA" id="ARBA00022723"/>
    </source>
</evidence>
<protein>
    <recommendedName>
        <fullName evidence="12">DDE Tnp4 domain-containing protein</fullName>
    </recommendedName>
</protein>
<comment type="subcellular location">
    <subcellularLocation>
        <location evidence="2">Nucleus</location>
    </subcellularLocation>
</comment>
<feature type="domain" description="DDE Tnp4" evidence="8">
    <location>
        <begin position="141"/>
        <end position="199"/>
    </location>
</feature>
<keyword evidence="11" id="KW-1185">Reference proteome</keyword>
<feature type="domain" description="DUF8040" evidence="9">
    <location>
        <begin position="10"/>
        <end position="100"/>
    </location>
</feature>
<dbReference type="InterPro" id="IPR058353">
    <property type="entry name" value="DUF8040"/>
</dbReference>
<dbReference type="PANTHER" id="PTHR22930">
    <property type="match status" value="1"/>
</dbReference>
<organism evidence="10 11">
    <name type="scientific">Lithocarpus litseifolius</name>
    <dbReference type="NCBI Taxonomy" id="425828"/>
    <lineage>
        <taxon>Eukaryota</taxon>
        <taxon>Viridiplantae</taxon>
        <taxon>Streptophyta</taxon>
        <taxon>Embryophyta</taxon>
        <taxon>Tracheophyta</taxon>
        <taxon>Spermatophyta</taxon>
        <taxon>Magnoliopsida</taxon>
        <taxon>eudicotyledons</taxon>
        <taxon>Gunneridae</taxon>
        <taxon>Pentapetalae</taxon>
        <taxon>rosids</taxon>
        <taxon>fabids</taxon>
        <taxon>Fagales</taxon>
        <taxon>Fagaceae</taxon>
        <taxon>Lithocarpus</taxon>
    </lineage>
</organism>
<dbReference type="GO" id="GO:0004518">
    <property type="term" value="F:nuclease activity"/>
    <property type="evidence" value="ECO:0007669"/>
    <property type="project" value="UniProtKB-KW"/>
</dbReference>
<dbReference type="GO" id="GO:0046872">
    <property type="term" value="F:metal ion binding"/>
    <property type="evidence" value="ECO:0007669"/>
    <property type="project" value="UniProtKB-KW"/>
</dbReference>
<comment type="similarity">
    <text evidence="3">Belongs to the HARBI1 family.</text>
</comment>
<evidence type="ECO:0000256" key="6">
    <source>
        <dbReference type="ARBA" id="ARBA00022801"/>
    </source>
</evidence>